<organism evidence="5 6">
    <name type="scientific">Desulfosarcina ovata subsp. sediminis</name>
    <dbReference type="NCBI Taxonomy" id="885957"/>
    <lineage>
        <taxon>Bacteria</taxon>
        <taxon>Pseudomonadati</taxon>
        <taxon>Thermodesulfobacteriota</taxon>
        <taxon>Desulfobacteria</taxon>
        <taxon>Desulfobacterales</taxon>
        <taxon>Desulfosarcinaceae</taxon>
        <taxon>Desulfosarcina</taxon>
    </lineage>
</organism>
<dbReference type="InterPro" id="IPR000160">
    <property type="entry name" value="GGDEF_dom"/>
</dbReference>
<dbReference type="NCBIfam" id="TIGR02577">
    <property type="entry name" value="cas_TM1794_Cmr2"/>
    <property type="match status" value="1"/>
</dbReference>
<dbReference type="Pfam" id="PF22335">
    <property type="entry name" value="Cas10-Cmr2_palm2"/>
    <property type="match status" value="1"/>
</dbReference>
<dbReference type="InterPro" id="IPR013407">
    <property type="entry name" value="CRISPR-assoc_prot_Cmr2"/>
</dbReference>
<evidence type="ECO:0000256" key="3">
    <source>
        <dbReference type="SAM" id="Phobius"/>
    </source>
</evidence>
<evidence type="ECO:0000313" key="6">
    <source>
        <dbReference type="Proteomes" id="UP000425960"/>
    </source>
</evidence>
<dbReference type="InterPro" id="IPR043128">
    <property type="entry name" value="Rev_trsase/Diguanyl_cyclase"/>
</dbReference>
<reference evidence="5 6" key="1">
    <citation type="submission" date="2019-11" db="EMBL/GenBank/DDBJ databases">
        <title>Comparative genomics of hydrocarbon-degrading Desulfosarcina strains.</title>
        <authorList>
            <person name="Watanabe M."/>
            <person name="Kojima H."/>
            <person name="Fukui M."/>
        </authorList>
    </citation>
    <scope>NUCLEOTIDE SEQUENCE [LARGE SCALE GENOMIC DNA]</scope>
    <source>
        <strain evidence="5 6">28bB2T</strain>
    </source>
</reference>
<dbReference type="Gene3D" id="3.30.70.2220">
    <property type="entry name" value="CRISPR-Cas system, Cmr2 subunit, D1 domain, cysteine cluster"/>
    <property type="match status" value="1"/>
</dbReference>
<name>A0A5K7ZD65_9BACT</name>
<dbReference type="EMBL" id="AP021876">
    <property type="protein sequence ID" value="BBO79932.1"/>
    <property type="molecule type" value="Genomic_DNA"/>
</dbReference>
<keyword evidence="1" id="KW-0547">Nucleotide-binding</keyword>
<evidence type="ECO:0000259" key="4">
    <source>
        <dbReference type="PROSITE" id="PS50887"/>
    </source>
</evidence>
<feature type="domain" description="GGDEF" evidence="4">
    <location>
        <begin position="364"/>
        <end position="494"/>
    </location>
</feature>
<sequence>MGKKYFHFTIGPVQGFVAQARRTRDFWAGSFILSLLSAIAVKAVAAQKYSKILFPAADQNFIGWLEGNEMGPRPEQGAVPNRFKAEVDVQIFQPQLVIDTVNAAWCALSEIIYKNDVAEYAATETEQIWNRQVSTFWEMSWVIADNKGDSAILDQRKNWRAHLPPDEPGVKCMMMDGLQELSGAISPVMPHGNHLKQFWKKLREQGKKGMKSDLRADEHLCAIGFIKRRFPRYFEEMNCPMPNGWQLKGWQVDSGRPSAPFMAAVRWLEKVLKKAQQSDTVKTKLEDFHDKAFKLTEEYGEWENNIRCIKETNLPQIWKALDGNVFFESALENKNVFENQEQAKEVKTMLKALRRSADMPQVTPFYAVLVMDGDSLGVQMSSLEKQTPITEGLKTFTTGVSRIVYEKNGFLIYAGGDDVLAVLPLEDSIDCALSIRQFYETCFHGKEVKTTLSGSIVYAHIKMPLARVLKNAHKLLDEVAKDACGRDSLAIQVLKPGGVNVQWAMPWEKAWEDSVDNNIPKRLKLSTIADEFMQDDDKTGQFSSRFFYKIRERFDLLNAGDGSTETILDPLTHGVDLMAADYFSSGLCDKIKNKDQRLFHARKVVAPLIDQCLPRYRDATDPSNPRYEEVGIINPDGAMIVRFLVHKGVLP</sequence>
<dbReference type="Gene3D" id="3.30.70.270">
    <property type="match status" value="1"/>
</dbReference>
<dbReference type="GO" id="GO:0000166">
    <property type="term" value="F:nucleotide binding"/>
    <property type="evidence" value="ECO:0007669"/>
    <property type="project" value="UniProtKB-KW"/>
</dbReference>
<protein>
    <recommendedName>
        <fullName evidence="4">GGDEF domain-containing protein</fullName>
    </recommendedName>
</protein>
<gene>
    <name evidence="5" type="ORF">DSCO28_04980</name>
</gene>
<feature type="transmembrane region" description="Helical" evidence="3">
    <location>
        <begin position="26"/>
        <end position="45"/>
    </location>
</feature>
<dbReference type="RefSeq" id="WP_155321015.1">
    <property type="nucleotide sequence ID" value="NZ_AP021876.1"/>
</dbReference>
<dbReference type="InterPro" id="IPR024615">
    <property type="entry name" value="CRISPR-assoc_Cmr2_N"/>
</dbReference>
<dbReference type="KEGG" id="dov:DSCO28_04980"/>
<dbReference type="GO" id="GO:0051607">
    <property type="term" value="P:defense response to virus"/>
    <property type="evidence" value="ECO:0007669"/>
    <property type="project" value="UniProtKB-KW"/>
</dbReference>
<keyword evidence="3" id="KW-0472">Membrane</keyword>
<evidence type="ECO:0000256" key="2">
    <source>
        <dbReference type="ARBA" id="ARBA00023118"/>
    </source>
</evidence>
<dbReference type="InterPro" id="IPR054767">
    <property type="entry name" value="Cas10-Cmr2_palm2"/>
</dbReference>
<accession>A0A5K7ZD65</accession>
<dbReference type="AlphaFoldDB" id="A0A5K7ZD65"/>
<evidence type="ECO:0000313" key="5">
    <source>
        <dbReference type="EMBL" id="BBO79932.1"/>
    </source>
</evidence>
<keyword evidence="3" id="KW-0812">Transmembrane</keyword>
<dbReference type="Pfam" id="PF12469">
    <property type="entry name" value="Cmr2_N"/>
    <property type="match status" value="1"/>
</dbReference>
<keyword evidence="3" id="KW-1133">Transmembrane helix</keyword>
<proteinExistence type="predicted"/>
<dbReference type="InterPro" id="IPR038242">
    <property type="entry name" value="Cmr2_N"/>
</dbReference>
<dbReference type="Proteomes" id="UP000425960">
    <property type="component" value="Chromosome"/>
</dbReference>
<dbReference type="PROSITE" id="PS50887">
    <property type="entry name" value="GGDEF"/>
    <property type="match status" value="1"/>
</dbReference>
<keyword evidence="2" id="KW-0051">Antiviral defense</keyword>
<evidence type="ECO:0000256" key="1">
    <source>
        <dbReference type="ARBA" id="ARBA00022741"/>
    </source>
</evidence>